<gene>
    <name evidence="2" type="ORF">NDU88_001051</name>
</gene>
<feature type="region of interest" description="Disordered" evidence="1">
    <location>
        <begin position="1"/>
        <end position="54"/>
    </location>
</feature>
<accession>A0AAV7NIZ7</accession>
<comment type="caution">
    <text evidence="2">The sequence shown here is derived from an EMBL/GenBank/DDBJ whole genome shotgun (WGS) entry which is preliminary data.</text>
</comment>
<dbReference type="AlphaFoldDB" id="A0AAV7NIZ7"/>
<dbReference type="EMBL" id="JANPWB010000012">
    <property type="protein sequence ID" value="KAJ1112790.1"/>
    <property type="molecule type" value="Genomic_DNA"/>
</dbReference>
<sequence length="85" mass="8850">MPAGSPDRHRAGKRSADRPRRPCRATSPLSDEPGRSAPGSPIQGPLPDQSKAPGALATCSANQALNRLLCQEKGTKIALSPAESH</sequence>
<keyword evidence="3" id="KW-1185">Reference proteome</keyword>
<organism evidence="2 3">
    <name type="scientific">Pleurodeles waltl</name>
    <name type="common">Iberian ribbed newt</name>
    <dbReference type="NCBI Taxonomy" id="8319"/>
    <lineage>
        <taxon>Eukaryota</taxon>
        <taxon>Metazoa</taxon>
        <taxon>Chordata</taxon>
        <taxon>Craniata</taxon>
        <taxon>Vertebrata</taxon>
        <taxon>Euteleostomi</taxon>
        <taxon>Amphibia</taxon>
        <taxon>Batrachia</taxon>
        <taxon>Caudata</taxon>
        <taxon>Salamandroidea</taxon>
        <taxon>Salamandridae</taxon>
        <taxon>Pleurodelinae</taxon>
        <taxon>Pleurodeles</taxon>
    </lineage>
</organism>
<evidence type="ECO:0000313" key="2">
    <source>
        <dbReference type="EMBL" id="KAJ1112790.1"/>
    </source>
</evidence>
<proteinExistence type="predicted"/>
<dbReference type="Proteomes" id="UP001066276">
    <property type="component" value="Chromosome 8"/>
</dbReference>
<evidence type="ECO:0000313" key="3">
    <source>
        <dbReference type="Proteomes" id="UP001066276"/>
    </source>
</evidence>
<name>A0AAV7NIZ7_PLEWA</name>
<protein>
    <submittedName>
        <fullName evidence="2">Uncharacterized protein</fullName>
    </submittedName>
</protein>
<feature type="compositionally biased region" description="Basic and acidic residues" evidence="1">
    <location>
        <begin position="1"/>
        <end position="20"/>
    </location>
</feature>
<evidence type="ECO:0000256" key="1">
    <source>
        <dbReference type="SAM" id="MobiDB-lite"/>
    </source>
</evidence>
<reference evidence="2" key="1">
    <citation type="journal article" date="2022" name="bioRxiv">
        <title>Sequencing and chromosome-scale assembly of the giantPleurodeles waltlgenome.</title>
        <authorList>
            <person name="Brown T."/>
            <person name="Elewa A."/>
            <person name="Iarovenko S."/>
            <person name="Subramanian E."/>
            <person name="Araus A.J."/>
            <person name="Petzold A."/>
            <person name="Susuki M."/>
            <person name="Suzuki K.-i.T."/>
            <person name="Hayashi T."/>
            <person name="Toyoda A."/>
            <person name="Oliveira C."/>
            <person name="Osipova E."/>
            <person name="Leigh N.D."/>
            <person name="Simon A."/>
            <person name="Yun M.H."/>
        </authorList>
    </citation>
    <scope>NUCLEOTIDE SEQUENCE</scope>
    <source>
        <strain evidence="2">20211129_DDA</strain>
        <tissue evidence="2">Liver</tissue>
    </source>
</reference>